<dbReference type="InterPro" id="IPR009282">
    <property type="entry name" value="DUF937"/>
</dbReference>
<accession>A0A7S9LU64</accession>
<dbReference type="Proteomes" id="UP000594800">
    <property type="component" value="Chromosome"/>
</dbReference>
<reference evidence="1 2" key="1">
    <citation type="submission" date="2020-11" db="EMBL/GenBank/DDBJ databases">
        <title>Description of Pontivivens ytuae sp. nov. isolated from deep sea sediment of Mariana Trench.</title>
        <authorList>
            <person name="Wang Z."/>
            <person name="Sun Q.-L."/>
            <person name="Xu X.-D."/>
            <person name="Tang Y.-Z."/>
            <person name="Zhang J."/>
        </authorList>
    </citation>
    <scope>NUCLEOTIDE SEQUENCE [LARGE SCALE GENOMIC DNA]</scope>
    <source>
        <strain evidence="1 2">MT2928</strain>
    </source>
</reference>
<dbReference type="EMBL" id="CP064942">
    <property type="protein sequence ID" value="QPH55189.1"/>
    <property type="molecule type" value="Genomic_DNA"/>
</dbReference>
<dbReference type="KEGG" id="poz:I0K15_05470"/>
<dbReference type="RefSeq" id="WP_196104388.1">
    <property type="nucleotide sequence ID" value="NZ_CP064942.1"/>
</dbReference>
<organism evidence="1 2">
    <name type="scientific">Pontivivens ytuae</name>
    <dbReference type="NCBI Taxonomy" id="2789856"/>
    <lineage>
        <taxon>Bacteria</taxon>
        <taxon>Pseudomonadati</taxon>
        <taxon>Pseudomonadota</taxon>
        <taxon>Alphaproteobacteria</taxon>
        <taxon>Rhodobacterales</taxon>
        <taxon>Paracoccaceae</taxon>
        <taxon>Pontivivens</taxon>
    </lineage>
</organism>
<name>A0A7S9LU64_9RHOB</name>
<evidence type="ECO:0000313" key="1">
    <source>
        <dbReference type="EMBL" id="QPH55189.1"/>
    </source>
</evidence>
<evidence type="ECO:0008006" key="3">
    <source>
        <dbReference type="Google" id="ProtNLM"/>
    </source>
</evidence>
<gene>
    <name evidence="1" type="ORF">I0K15_05470</name>
</gene>
<protein>
    <recommendedName>
        <fullName evidence="3">DUF937 domain-containing protein</fullName>
    </recommendedName>
</protein>
<proteinExistence type="predicted"/>
<evidence type="ECO:0000313" key="2">
    <source>
        <dbReference type="Proteomes" id="UP000594800"/>
    </source>
</evidence>
<keyword evidence="2" id="KW-1185">Reference proteome</keyword>
<dbReference type="Pfam" id="PF06078">
    <property type="entry name" value="DUF937"/>
    <property type="match status" value="1"/>
</dbReference>
<dbReference type="AlphaFoldDB" id="A0A7S9LU64"/>
<sequence>MSSLTELLKGATGGHGLAQLGAQFGLDAAQTERLTDLIAPTLGKATAIRAQGGADESVLKAAEGEAQARLLDAPEAAAQPDARAEGERFLSEILGGDAQHALAARAAEQTSAPPDAVSQFMPALAALMQGAMQKQVPDTEIAAQRDSSAGLASLLGGSGGGGILGGVMSALTGGGGGQQGGLGGLMSMLDADKDGNALDDVLEMVRRR</sequence>